<evidence type="ECO:0000313" key="2">
    <source>
        <dbReference type="Proteomes" id="UP001151760"/>
    </source>
</evidence>
<evidence type="ECO:0000313" key="1">
    <source>
        <dbReference type="EMBL" id="GJT63474.1"/>
    </source>
</evidence>
<gene>
    <name evidence="1" type="ORF">Tco_1007007</name>
</gene>
<comment type="caution">
    <text evidence="1">The sequence shown here is derived from an EMBL/GenBank/DDBJ whole genome shotgun (WGS) entry which is preliminary data.</text>
</comment>
<dbReference type="EMBL" id="BQNB010017464">
    <property type="protein sequence ID" value="GJT63474.1"/>
    <property type="molecule type" value="Genomic_DNA"/>
</dbReference>
<reference evidence="1" key="2">
    <citation type="submission" date="2022-01" db="EMBL/GenBank/DDBJ databases">
        <authorList>
            <person name="Yamashiro T."/>
            <person name="Shiraishi A."/>
            <person name="Satake H."/>
            <person name="Nakayama K."/>
        </authorList>
    </citation>
    <scope>NUCLEOTIDE SEQUENCE</scope>
</reference>
<protein>
    <submittedName>
        <fullName evidence="1">Uncharacterized protein</fullName>
    </submittedName>
</protein>
<proteinExistence type="predicted"/>
<name>A0ABQ5FK63_9ASTR</name>
<accession>A0ABQ5FK63</accession>
<dbReference type="Proteomes" id="UP001151760">
    <property type="component" value="Unassembled WGS sequence"/>
</dbReference>
<reference evidence="1" key="1">
    <citation type="journal article" date="2022" name="Int. J. Mol. Sci.">
        <title>Draft Genome of Tanacetum Coccineum: Genomic Comparison of Closely Related Tanacetum-Family Plants.</title>
        <authorList>
            <person name="Yamashiro T."/>
            <person name="Shiraishi A."/>
            <person name="Nakayama K."/>
            <person name="Satake H."/>
        </authorList>
    </citation>
    <scope>NUCLEOTIDE SEQUENCE</scope>
</reference>
<organism evidence="1 2">
    <name type="scientific">Tanacetum coccineum</name>
    <dbReference type="NCBI Taxonomy" id="301880"/>
    <lineage>
        <taxon>Eukaryota</taxon>
        <taxon>Viridiplantae</taxon>
        <taxon>Streptophyta</taxon>
        <taxon>Embryophyta</taxon>
        <taxon>Tracheophyta</taxon>
        <taxon>Spermatophyta</taxon>
        <taxon>Magnoliopsida</taxon>
        <taxon>eudicotyledons</taxon>
        <taxon>Gunneridae</taxon>
        <taxon>Pentapetalae</taxon>
        <taxon>asterids</taxon>
        <taxon>campanulids</taxon>
        <taxon>Asterales</taxon>
        <taxon>Asteraceae</taxon>
        <taxon>Asteroideae</taxon>
        <taxon>Anthemideae</taxon>
        <taxon>Anthemidinae</taxon>
        <taxon>Tanacetum</taxon>
    </lineage>
</organism>
<sequence>MKYNEKAVVYSCQVDEQWFDLSVDLLRKALVITPVNPTHPFELPPSSNNVIDFVNELGYPEPVEIVSNIRVNYVYQPWRAILTLINQCLTGKTSGSDKPRHLVLQMLWGIVTQTNVDHAELLWEEFTQGI</sequence>
<keyword evidence="2" id="KW-1185">Reference proteome</keyword>